<dbReference type="Pfam" id="PF01145">
    <property type="entry name" value="Band_7"/>
    <property type="match status" value="1"/>
</dbReference>
<feature type="compositionally biased region" description="Low complexity" evidence="6">
    <location>
        <begin position="556"/>
        <end position="568"/>
    </location>
</feature>
<dbReference type="Gene3D" id="3.30.479.30">
    <property type="entry name" value="Band 7 domain"/>
    <property type="match status" value="1"/>
</dbReference>
<dbReference type="CDD" id="cd03399">
    <property type="entry name" value="SPFH_flotillin"/>
    <property type="match status" value="1"/>
</dbReference>
<evidence type="ECO:0000256" key="7">
    <source>
        <dbReference type="SAM" id="Phobius"/>
    </source>
</evidence>
<feature type="region of interest" description="Disordered" evidence="6">
    <location>
        <begin position="554"/>
        <end position="576"/>
    </location>
</feature>
<comment type="subcellular location">
    <subcellularLocation>
        <location evidence="2">Cell membrane</location>
    </subcellularLocation>
    <subcellularLocation>
        <location evidence="1">Membrane</location>
        <topology evidence="1">Single-pass membrane protein</topology>
    </subcellularLocation>
</comment>
<evidence type="ECO:0000256" key="5">
    <source>
        <dbReference type="ARBA" id="ARBA00023136"/>
    </source>
</evidence>
<dbReference type="InterPro" id="IPR001107">
    <property type="entry name" value="Band_7"/>
</dbReference>
<gene>
    <name evidence="9" type="ORF">J8F10_25425</name>
</gene>
<evidence type="ECO:0000256" key="1">
    <source>
        <dbReference type="ARBA" id="ARBA00004167"/>
    </source>
</evidence>
<evidence type="ECO:0000313" key="9">
    <source>
        <dbReference type="EMBL" id="MBP3958604.1"/>
    </source>
</evidence>
<comment type="similarity">
    <text evidence="3">Belongs to the band 7/mec-2 family. Flotillin subfamily.</text>
</comment>
<evidence type="ECO:0000313" key="10">
    <source>
        <dbReference type="Proteomes" id="UP000676565"/>
    </source>
</evidence>
<keyword evidence="10" id="KW-1185">Reference proteome</keyword>
<protein>
    <submittedName>
        <fullName evidence="9">SPFH domain-containing protein</fullName>
    </submittedName>
</protein>
<reference evidence="9 10" key="1">
    <citation type="submission" date="2021-04" db="EMBL/GenBank/DDBJ databases">
        <authorList>
            <person name="Ivanova A."/>
        </authorList>
    </citation>
    <scope>NUCLEOTIDE SEQUENCE [LARGE SCALE GENOMIC DNA]</scope>
    <source>
        <strain evidence="9 10">G18</strain>
    </source>
</reference>
<evidence type="ECO:0000256" key="2">
    <source>
        <dbReference type="ARBA" id="ARBA00004236"/>
    </source>
</evidence>
<evidence type="ECO:0000256" key="3">
    <source>
        <dbReference type="ARBA" id="ARBA00007161"/>
    </source>
</evidence>
<dbReference type="InterPro" id="IPR027705">
    <property type="entry name" value="Flotillin_fam"/>
</dbReference>
<accession>A0ABS5BY17</accession>
<dbReference type="InterPro" id="IPR036013">
    <property type="entry name" value="Band_7/SPFH_dom_sf"/>
</dbReference>
<dbReference type="SUPFAM" id="SSF117892">
    <property type="entry name" value="Band 7/SPFH domain"/>
    <property type="match status" value="1"/>
</dbReference>
<keyword evidence="7" id="KW-0812">Transmembrane</keyword>
<evidence type="ECO:0000256" key="4">
    <source>
        <dbReference type="ARBA" id="ARBA00022475"/>
    </source>
</evidence>
<keyword evidence="7" id="KW-1133">Transmembrane helix</keyword>
<evidence type="ECO:0000259" key="8">
    <source>
        <dbReference type="SMART" id="SM00244"/>
    </source>
</evidence>
<dbReference type="RefSeq" id="WP_210658741.1">
    <property type="nucleotide sequence ID" value="NZ_JAGKQQ010000001.1"/>
</dbReference>
<keyword evidence="4" id="KW-1003">Cell membrane</keyword>
<comment type="caution">
    <text evidence="9">The sequence shown here is derived from an EMBL/GenBank/DDBJ whole genome shotgun (WGS) entry which is preliminary data.</text>
</comment>
<evidence type="ECO:0000256" key="6">
    <source>
        <dbReference type="SAM" id="MobiDB-lite"/>
    </source>
</evidence>
<proteinExistence type="inferred from homology"/>
<dbReference type="EMBL" id="JAGKQQ010000001">
    <property type="protein sequence ID" value="MBP3958604.1"/>
    <property type="molecule type" value="Genomic_DNA"/>
</dbReference>
<keyword evidence="5 7" id="KW-0472">Membrane</keyword>
<feature type="transmembrane region" description="Helical" evidence="7">
    <location>
        <begin position="20"/>
        <end position="42"/>
    </location>
</feature>
<sequence>MLSLALLAQSKSGDPNLADVPWPVVTALAAGLVLFSLLMLLVRRYKRCPSNRILVIYGKTGGGNAAKCVHGGAAFVLPLVQDYAYLNLDPIQIEVPLKGALSIENIRVNVPSVFTVAIGTDPETMQNAAIRLLGLGTQEIKEQARDIIFGQLRQVIASMRIEDINRNRDQFLESVQKSLEPELKKIGLVLINVNITDITDESGYIEAIGRKAAAVAIQQAKIDVAEQEKKGQIGVAEAERERAISVANATKVREIGTREATREQAIKVAQLDKDREVGEQTALLEQETLIKESQRQQAIRIAELDRDQKVGEQQAVFERESRIAEADRDKRVRLAEANATAIGGEATAQASIAGAQATLAVKNAEAYQISETKKREAEAAVLEAQNKAMARAALAQAEKIEAEQRAALEAPAKAQKAKIIVDAEAAAERVKLEAQAAAATIYAKLEAEARGQFEILAKKGEGLKKIIDACGSPQAAFQLLMLEHMDALADASAKAISNIKFDKVVVWEGGGGGNAAAGTSSTASFLQNMARMMPPMMQVMKDIGGVEVPEYLAKLTSESPTESKPPSTNGTHAKVG</sequence>
<name>A0ABS5BY17_9BACT</name>
<dbReference type="PANTHER" id="PTHR13806:SF31">
    <property type="entry name" value="FLOTILLIN-LIKE PROTEIN 1-RELATED"/>
    <property type="match status" value="1"/>
</dbReference>
<dbReference type="SMART" id="SM00244">
    <property type="entry name" value="PHB"/>
    <property type="match status" value="1"/>
</dbReference>
<dbReference type="Proteomes" id="UP000676565">
    <property type="component" value="Unassembled WGS sequence"/>
</dbReference>
<feature type="domain" description="Band 7" evidence="8">
    <location>
        <begin position="43"/>
        <end position="212"/>
    </location>
</feature>
<dbReference type="PANTHER" id="PTHR13806">
    <property type="entry name" value="FLOTILLIN-RELATED"/>
    <property type="match status" value="1"/>
</dbReference>
<organism evidence="9 10">
    <name type="scientific">Gemmata palustris</name>
    <dbReference type="NCBI Taxonomy" id="2822762"/>
    <lineage>
        <taxon>Bacteria</taxon>
        <taxon>Pseudomonadati</taxon>
        <taxon>Planctomycetota</taxon>
        <taxon>Planctomycetia</taxon>
        <taxon>Gemmatales</taxon>
        <taxon>Gemmataceae</taxon>
        <taxon>Gemmata</taxon>
    </lineage>
</organism>